<comment type="caution">
    <text evidence="1">The sequence shown here is derived from an EMBL/GenBank/DDBJ whole genome shotgun (WGS) entry which is preliminary data.</text>
</comment>
<evidence type="ECO:0000313" key="1">
    <source>
        <dbReference type="EMBL" id="NQE34375.1"/>
    </source>
</evidence>
<reference evidence="1 2" key="1">
    <citation type="journal article" date="2020" name="Sci. Rep.">
        <title>A novel cyanobacterial geosmin producer, revising GeoA distribution and dispersion patterns in Bacteria.</title>
        <authorList>
            <person name="Churro C."/>
            <person name="Semedo-Aguiar A.P."/>
            <person name="Silva A.D."/>
            <person name="Pereira-Leal J.B."/>
            <person name="Leite R.B."/>
        </authorList>
    </citation>
    <scope>NUCLEOTIDE SEQUENCE [LARGE SCALE GENOMIC DNA]</scope>
    <source>
        <strain evidence="1 2">IPMA8</strain>
    </source>
</reference>
<proteinExistence type="predicted"/>
<evidence type="ECO:0000313" key="2">
    <source>
        <dbReference type="Proteomes" id="UP000702425"/>
    </source>
</evidence>
<dbReference type="EMBL" id="SRRZ01000030">
    <property type="protein sequence ID" value="NQE34375.1"/>
    <property type="molecule type" value="Genomic_DNA"/>
</dbReference>
<organism evidence="1 2">
    <name type="scientific">Microcoleus asticus IPMA8</name>
    <dbReference type="NCBI Taxonomy" id="2563858"/>
    <lineage>
        <taxon>Bacteria</taxon>
        <taxon>Bacillati</taxon>
        <taxon>Cyanobacteriota</taxon>
        <taxon>Cyanophyceae</taxon>
        <taxon>Oscillatoriophycideae</taxon>
        <taxon>Oscillatoriales</taxon>
        <taxon>Microcoleaceae</taxon>
        <taxon>Microcoleus</taxon>
        <taxon>Microcoleus asticus</taxon>
    </lineage>
</organism>
<sequence>MSQSPMISQVIDKGAACGMKFLLQEFANRDINGGDGSAVSLQSIGVGKRHCRLLIIPAQPELILIPLLGKVNCNWSC</sequence>
<gene>
    <name evidence="1" type="ORF">E5S67_02099</name>
</gene>
<dbReference type="Proteomes" id="UP000702425">
    <property type="component" value="Unassembled WGS sequence"/>
</dbReference>
<keyword evidence="2" id="KW-1185">Reference proteome</keyword>
<accession>A0ABX2CVE4</accession>
<name>A0ABX2CVE4_9CYAN</name>
<protein>
    <submittedName>
        <fullName evidence="1">Uncharacterized protein</fullName>
    </submittedName>
</protein>